<evidence type="ECO:0000256" key="2">
    <source>
        <dbReference type="ARBA" id="ARBA00022649"/>
    </source>
</evidence>
<keyword evidence="2" id="KW-1277">Toxin-antitoxin system</keyword>
<dbReference type="InterPro" id="IPR029060">
    <property type="entry name" value="PIN-like_dom_sf"/>
</dbReference>
<dbReference type="EMBL" id="JAAXOS010000004">
    <property type="protein sequence ID" value="NKY26302.1"/>
    <property type="molecule type" value="Genomic_DNA"/>
</dbReference>
<organism evidence="8 9">
    <name type="scientific">Nocardia gamkensis</name>
    <dbReference type="NCBI Taxonomy" id="352869"/>
    <lineage>
        <taxon>Bacteria</taxon>
        <taxon>Bacillati</taxon>
        <taxon>Actinomycetota</taxon>
        <taxon>Actinomycetes</taxon>
        <taxon>Mycobacteriales</taxon>
        <taxon>Nocardiaceae</taxon>
        <taxon>Nocardia</taxon>
    </lineage>
</organism>
<dbReference type="SUPFAM" id="SSF88723">
    <property type="entry name" value="PIN domain-like"/>
    <property type="match status" value="1"/>
</dbReference>
<dbReference type="CDD" id="cd18732">
    <property type="entry name" value="PIN_MtVapC4-C5_like"/>
    <property type="match status" value="1"/>
</dbReference>
<evidence type="ECO:0000256" key="4">
    <source>
        <dbReference type="ARBA" id="ARBA00022723"/>
    </source>
</evidence>
<dbReference type="Gene3D" id="3.40.50.1010">
    <property type="entry name" value="5'-nuclease"/>
    <property type="match status" value="1"/>
</dbReference>
<evidence type="ECO:0000256" key="7">
    <source>
        <dbReference type="ARBA" id="ARBA00038093"/>
    </source>
</evidence>
<protein>
    <submittedName>
        <fullName evidence="8">Type II toxin-antitoxin system VapC family toxin</fullName>
    </submittedName>
</protein>
<dbReference type="AlphaFoldDB" id="A0A7X6R2K0"/>
<dbReference type="RefSeq" id="WP_062969916.1">
    <property type="nucleotide sequence ID" value="NZ_JAAXOS010000004.1"/>
</dbReference>
<gene>
    <name evidence="8" type="ORF">HGB38_08735</name>
</gene>
<keyword evidence="9" id="KW-1185">Reference proteome</keyword>
<dbReference type="GO" id="GO:0004518">
    <property type="term" value="F:nuclease activity"/>
    <property type="evidence" value="ECO:0007669"/>
    <property type="project" value="UniProtKB-KW"/>
</dbReference>
<dbReference type="GO" id="GO:0046872">
    <property type="term" value="F:metal ion binding"/>
    <property type="evidence" value="ECO:0007669"/>
    <property type="project" value="UniProtKB-KW"/>
</dbReference>
<dbReference type="InterPro" id="IPR050556">
    <property type="entry name" value="Type_II_TA_system_RNase"/>
</dbReference>
<proteinExistence type="inferred from homology"/>
<sequence length="135" mass="14667">MTSERSDSGLLDTCVLIDLDEIPEDQLPVVSKISTVTLAELGLGVAVAPDATVRLLRTERLQEFESAFDALPFTPEAARRFTLMAGLLTVGGRSPKPRKFDLMIGAIASIHGLPLYTRNPKDFFGLEQVLTVVPV</sequence>
<name>A0A7X6R2K0_9NOCA</name>
<comment type="cofactor">
    <cofactor evidence="1">
        <name>Mg(2+)</name>
        <dbReference type="ChEBI" id="CHEBI:18420"/>
    </cofactor>
</comment>
<keyword evidence="6" id="KW-0460">Magnesium</keyword>
<evidence type="ECO:0000313" key="8">
    <source>
        <dbReference type="EMBL" id="NKY26302.1"/>
    </source>
</evidence>
<dbReference type="PANTHER" id="PTHR33653:SF1">
    <property type="entry name" value="RIBONUCLEASE VAPC2"/>
    <property type="match status" value="1"/>
</dbReference>
<keyword evidence="3" id="KW-0540">Nuclease</keyword>
<keyword evidence="4" id="KW-0479">Metal-binding</keyword>
<evidence type="ECO:0000256" key="3">
    <source>
        <dbReference type="ARBA" id="ARBA00022722"/>
    </source>
</evidence>
<comment type="caution">
    <text evidence="8">The sequence shown here is derived from an EMBL/GenBank/DDBJ whole genome shotgun (WGS) entry which is preliminary data.</text>
</comment>
<accession>A0A7X6R2K0</accession>
<evidence type="ECO:0000313" key="9">
    <source>
        <dbReference type="Proteomes" id="UP000540698"/>
    </source>
</evidence>
<dbReference type="PANTHER" id="PTHR33653">
    <property type="entry name" value="RIBONUCLEASE VAPC2"/>
    <property type="match status" value="1"/>
</dbReference>
<keyword evidence="5" id="KW-0378">Hydrolase</keyword>
<evidence type="ECO:0000256" key="5">
    <source>
        <dbReference type="ARBA" id="ARBA00022801"/>
    </source>
</evidence>
<evidence type="ECO:0000256" key="6">
    <source>
        <dbReference type="ARBA" id="ARBA00022842"/>
    </source>
</evidence>
<comment type="similarity">
    <text evidence="7">Belongs to the PINc/VapC protein family.</text>
</comment>
<reference evidence="8 9" key="1">
    <citation type="submission" date="2020-04" db="EMBL/GenBank/DDBJ databases">
        <title>MicrobeNet Type strains.</title>
        <authorList>
            <person name="Nicholson A.C."/>
        </authorList>
    </citation>
    <scope>NUCLEOTIDE SEQUENCE [LARGE SCALE GENOMIC DNA]</scope>
    <source>
        <strain evidence="8 9">DSM 44956</strain>
    </source>
</reference>
<dbReference type="Proteomes" id="UP000540698">
    <property type="component" value="Unassembled WGS sequence"/>
</dbReference>
<evidence type="ECO:0000256" key="1">
    <source>
        <dbReference type="ARBA" id="ARBA00001946"/>
    </source>
</evidence>
<dbReference type="GO" id="GO:0016787">
    <property type="term" value="F:hydrolase activity"/>
    <property type="evidence" value="ECO:0007669"/>
    <property type="project" value="UniProtKB-KW"/>
</dbReference>